<dbReference type="Proteomes" id="UP001355653">
    <property type="component" value="Unassembled WGS sequence"/>
</dbReference>
<keyword evidence="2" id="KW-1185">Reference proteome</keyword>
<accession>A0ABU6DMB9</accession>
<name>A0ABU6DMB9_9BACL</name>
<evidence type="ECO:0000313" key="2">
    <source>
        <dbReference type="Proteomes" id="UP001355653"/>
    </source>
</evidence>
<sequence>MQTLEIRNRYRLQQWTEIIRDCRSSGQTVVRWCADHEVSVKSYYYWLRKIREAACESLSVFSSPNEPTLVPVPSSLRTNTPPSEASHEQAAIILRTDAVTIEIHPHASTVLLEQTLRILQYVR</sequence>
<gene>
    <name evidence="1" type="ORF">P5G65_31580</name>
</gene>
<organism evidence="1 2">
    <name type="scientific">Paenibacillus chondroitinus</name>
    <dbReference type="NCBI Taxonomy" id="59842"/>
    <lineage>
        <taxon>Bacteria</taxon>
        <taxon>Bacillati</taxon>
        <taxon>Bacillota</taxon>
        <taxon>Bacilli</taxon>
        <taxon>Bacillales</taxon>
        <taxon>Paenibacillaceae</taxon>
        <taxon>Paenibacillus</taxon>
    </lineage>
</organism>
<evidence type="ECO:0000313" key="1">
    <source>
        <dbReference type="EMBL" id="MEB4798457.1"/>
    </source>
</evidence>
<evidence type="ECO:0008006" key="3">
    <source>
        <dbReference type="Google" id="ProtNLM"/>
    </source>
</evidence>
<comment type="caution">
    <text evidence="1">The sequence shown here is derived from an EMBL/GenBank/DDBJ whole genome shotgun (WGS) entry which is preliminary data.</text>
</comment>
<dbReference type="RefSeq" id="WP_127451356.1">
    <property type="nucleotide sequence ID" value="NZ_JAROBY010000075.1"/>
</dbReference>
<proteinExistence type="predicted"/>
<dbReference type="EMBL" id="JAROBY010000075">
    <property type="protein sequence ID" value="MEB4798457.1"/>
    <property type="molecule type" value="Genomic_DNA"/>
</dbReference>
<dbReference type="NCBIfam" id="NF047593">
    <property type="entry name" value="IS66_ISAeme5_TnpA"/>
    <property type="match status" value="1"/>
</dbReference>
<reference evidence="1 2" key="1">
    <citation type="submission" date="2023-03" db="EMBL/GenBank/DDBJ databases">
        <title>Bacillus Genome Sequencing.</title>
        <authorList>
            <person name="Dunlap C."/>
        </authorList>
    </citation>
    <scope>NUCLEOTIDE SEQUENCE [LARGE SCALE GENOMIC DNA]</scope>
    <source>
        <strain evidence="1 2">NRS-1351</strain>
    </source>
</reference>
<protein>
    <recommendedName>
        <fullName evidence="3">IS66 family insertion sequence element accessory protein TnpB</fullName>
    </recommendedName>
</protein>